<keyword evidence="2" id="KW-0812">Transmembrane</keyword>
<proteinExistence type="predicted"/>
<feature type="transmembrane region" description="Helical" evidence="2">
    <location>
        <begin position="291"/>
        <end position="309"/>
    </location>
</feature>
<dbReference type="EC" id="2.4.-.-" evidence="4"/>
<name>A0ABT7MJP9_9PSEU</name>
<organism evidence="4 5">
    <name type="scientific">Actinomycetospora termitidis</name>
    <dbReference type="NCBI Taxonomy" id="3053470"/>
    <lineage>
        <taxon>Bacteria</taxon>
        <taxon>Bacillati</taxon>
        <taxon>Actinomycetota</taxon>
        <taxon>Actinomycetes</taxon>
        <taxon>Pseudonocardiales</taxon>
        <taxon>Pseudonocardiaceae</taxon>
        <taxon>Actinomycetospora</taxon>
    </lineage>
</organism>
<dbReference type="GO" id="GO:0016757">
    <property type="term" value="F:glycosyltransferase activity"/>
    <property type="evidence" value="ECO:0007669"/>
    <property type="project" value="UniProtKB-KW"/>
</dbReference>
<dbReference type="SUPFAM" id="SSF53448">
    <property type="entry name" value="Nucleotide-diphospho-sugar transferases"/>
    <property type="match status" value="1"/>
</dbReference>
<accession>A0ABT7MJP9</accession>
<keyword evidence="2" id="KW-1133">Transmembrane helix</keyword>
<keyword evidence="4" id="KW-0808">Transferase</keyword>
<dbReference type="PANTHER" id="PTHR43685:SF3">
    <property type="entry name" value="SLR2126 PROTEIN"/>
    <property type="match status" value="1"/>
</dbReference>
<dbReference type="InterPro" id="IPR001173">
    <property type="entry name" value="Glyco_trans_2-like"/>
</dbReference>
<feature type="domain" description="Glycosyltransferase 2-like" evidence="3">
    <location>
        <begin position="7"/>
        <end position="120"/>
    </location>
</feature>
<protein>
    <submittedName>
        <fullName evidence="4">Glycosyltransferase</fullName>
        <ecNumber evidence="4">2.4.-.-</ecNumber>
    </submittedName>
</protein>
<keyword evidence="4" id="KW-0328">Glycosyltransferase</keyword>
<dbReference type="InterPro" id="IPR050834">
    <property type="entry name" value="Glycosyltransf_2"/>
</dbReference>
<dbReference type="PANTHER" id="PTHR43685">
    <property type="entry name" value="GLYCOSYLTRANSFERASE"/>
    <property type="match status" value="1"/>
</dbReference>
<evidence type="ECO:0000259" key="3">
    <source>
        <dbReference type="Pfam" id="PF00535"/>
    </source>
</evidence>
<keyword evidence="2" id="KW-0472">Membrane</keyword>
<sequence length="341" mass="36045">MTPTSAVVVCTYTARRWPELCAAIASVRAQRPRPLRVVLVVDHDEDLGGRARASFPDLTVLENVGRRGLSGARNTAVAHLGRSVDVIAFLDDDAVARDGWLSALLAPYRNRRVAGVGGPAYPRWPGGTAPAVLPRELRWVVGCTYAGQYPERASGPSVVRNLMGCSMSVRADLLVRLGGFAEELGRVGSTPLGGEETDLCIRATQLDPCSTFVLTPDAAVDHQVSPERTTMSYVWRRAYAEGVTKAALAERVGSRDGLASERAYTRSVLPAAVRRELTSALREPRSGHDHLLAAAAIVVAVGAAATGYLRGRAAGRLRGSAGARRSGTVVATTGPGRASAT</sequence>
<evidence type="ECO:0000313" key="4">
    <source>
        <dbReference type="EMBL" id="MDL5160142.1"/>
    </source>
</evidence>
<keyword evidence="5" id="KW-1185">Reference proteome</keyword>
<evidence type="ECO:0000256" key="1">
    <source>
        <dbReference type="SAM" id="MobiDB-lite"/>
    </source>
</evidence>
<dbReference type="RefSeq" id="WP_286056747.1">
    <property type="nucleotide sequence ID" value="NZ_JASVWF010000009.1"/>
</dbReference>
<dbReference type="Gene3D" id="3.90.550.10">
    <property type="entry name" value="Spore Coat Polysaccharide Biosynthesis Protein SpsA, Chain A"/>
    <property type="match status" value="1"/>
</dbReference>
<comment type="caution">
    <text evidence="4">The sequence shown here is derived from an EMBL/GenBank/DDBJ whole genome shotgun (WGS) entry which is preliminary data.</text>
</comment>
<reference evidence="4 5" key="1">
    <citation type="submission" date="2023-06" db="EMBL/GenBank/DDBJ databases">
        <title>Actinomycetospora Odt1-22.</title>
        <authorList>
            <person name="Supong K."/>
        </authorList>
    </citation>
    <scope>NUCLEOTIDE SEQUENCE [LARGE SCALE GENOMIC DNA]</scope>
    <source>
        <strain evidence="4 5">Odt1-22</strain>
    </source>
</reference>
<evidence type="ECO:0000313" key="5">
    <source>
        <dbReference type="Proteomes" id="UP001231924"/>
    </source>
</evidence>
<dbReference type="Proteomes" id="UP001231924">
    <property type="component" value="Unassembled WGS sequence"/>
</dbReference>
<dbReference type="EMBL" id="JASVWF010000009">
    <property type="protein sequence ID" value="MDL5160142.1"/>
    <property type="molecule type" value="Genomic_DNA"/>
</dbReference>
<dbReference type="InterPro" id="IPR029044">
    <property type="entry name" value="Nucleotide-diphossugar_trans"/>
</dbReference>
<evidence type="ECO:0000256" key="2">
    <source>
        <dbReference type="SAM" id="Phobius"/>
    </source>
</evidence>
<gene>
    <name evidence="4" type="ORF">QRT03_29520</name>
</gene>
<dbReference type="Pfam" id="PF00535">
    <property type="entry name" value="Glycos_transf_2"/>
    <property type="match status" value="1"/>
</dbReference>
<feature type="region of interest" description="Disordered" evidence="1">
    <location>
        <begin position="320"/>
        <end position="341"/>
    </location>
</feature>